<dbReference type="InterPro" id="IPR012280">
    <property type="entry name" value="Semialdhyde_DH_dimer_dom"/>
</dbReference>
<reference evidence="3" key="1">
    <citation type="submission" date="2021-10" db="EMBL/GenBank/DDBJ databases">
        <title>The diversity and Nitrogen Metabolism of Culturable Nitrate-Utilizing Bacteria Within the Oxygen Minimum Zone of the Changjiang (Yangtze River)Estuary.</title>
        <authorList>
            <person name="Zhang D."/>
            <person name="Zheng J."/>
            <person name="Liu S."/>
            <person name="He W."/>
        </authorList>
    </citation>
    <scope>NUCLEOTIDE SEQUENCE</scope>
    <source>
        <strain evidence="3">FXH-223</strain>
    </source>
</reference>
<dbReference type="NCBIfam" id="NF011456">
    <property type="entry name" value="PRK14874.1"/>
    <property type="match status" value="1"/>
</dbReference>
<dbReference type="GO" id="GO:0004073">
    <property type="term" value="F:aspartate-semialdehyde dehydrogenase activity"/>
    <property type="evidence" value="ECO:0007669"/>
    <property type="project" value="UniProtKB-EC"/>
</dbReference>
<dbReference type="SUPFAM" id="SSF55347">
    <property type="entry name" value="Glyceraldehyde-3-phosphate dehydrogenase-like, C-terminal domain"/>
    <property type="match status" value="1"/>
</dbReference>
<dbReference type="GO" id="GO:0051287">
    <property type="term" value="F:NAD binding"/>
    <property type="evidence" value="ECO:0007669"/>
    <property type="project" value="InterPro"/>
</dbReference>
<dbReference type="SMART" id="SM00859">
    <property type="entry name" value="Semialdhyde_dh"/>
    <property type="match status" value="1"/>
</dbReference>
<feature type="domain" description="Semialdehyde dehydrogenase NAD-binding" evidence="2">
    <location>
        <begin position="6"/>
        <end position="121"/>
    </location>
</feature>
<dbReference type="Proteomes" id="UP001108027">
    <property type="component" value="Unassembled WGS sequence"/>
</dbReference>
<dbReference type="CDD" id="cd18129">
    <property type="entry name" value="ASADH_C_USG1_like"/>
    <property type="match status" value="1"/>
</dbReference>
<comment type="similarity">
    <text evidence="1">Belongs to the aspartate-semialdehyde dehydrogenase family.</text>
</comment>
<dbReference type="SUPFAM" id="SSF51735">
    <property type="entry name" value="NAD(P)-binding Rossmann-fold domains"/>
    <property type="match status" value="1"/>
</dbReference>
<keyword evidence="4" id="KW-1185">Reference proteome</keyword>
<dbReference type="Gene3D" id="3.40.50.720">
    <property type="entry name" value="NAD(P)-binding Rossmann-like Domain"/>
    <property type="match status" value="1"/>
</dbReference>
<evidence type="ECO:0000259" key="2">
    <source>
        <dbReference type="SMART" id="SM00859"/>
    </source>
</evidence>
<comment type="caution">
    <text evidence="3">The sequence shown here is derived from an EMBL/GenBank/DDBJ whole genome shotgun (WGS) entry which is preliminary data.</text>
</comment>
<dbReference type="InterPro" id="IPR036291">
    <property type="entry name" value="NAD(P)-bd_dom_sf"/>
</dbReference>
<dbReference type="Pfam" id="PF01118">
    <property type="entry name" value="Semialdhyde_dh"/>
    <property type="match status" value="1"/>
</dbReference>
<organism evidence="3 4">
    <name type="scientific">Alloalcanivorax marinus</name>
    <dbReference type="NCBI Taxonomy" id="1177169"/>
    <lineage>
        <taxon>Bacteria</taxon>
        <taxon>Pseudomonadati</taxon>
        <taxon>Pseudomonadota</taxon>
        <taxon>Gammaproteobacteria</taxon>
        <taxon>Oceanospirillales</taxon>
        <taxon>Alcanivoracaceae</taxon>
        <taxon>Alloalcanivorax</taxon>
    </lineage>
</organism>
<dbReference type="Pfam" id="PF02774">
    <property type="entry name" value="Semialdhyde_dhC"/>
    <property type="match status" value="1"/>
</dbReference>
<sequence>MTSTVDLAVVGATGLVGEAFLELLADRKLPVGELFVLASDNSLGKSLRFGKRNLKVEKAADFDFSRVQLAVFAAGARVSQELAPKAAEAGALVLDLSPAFRYEPDVPLVAAGVNDEQLEAARERNIVAAPDAATVQLLLALKPLLELGDLLRVSVTQLQGASAAGRNGVERLARQSARLLNGLDAEEGGDPQHAFNLLPVAGRLQDNGYTSEELKLMLETRRVLGQPQLAVDVSCVQVPVFHGIAQTVTVQGTLPLGLAQAEACWDRAPGLRMDEGGEDAGSASPVTQIRGDLGVRLARVREDIDGQGALSFWTVADNIKTGAAYNAVLLVEKLIKDYL</sequence>
<dbReference type="RefSeq" id="WP_228233671.1">
    <property type="nucleotide sequence ID" value="NZ_JAJGNA010000007.1"/>
</dbReference>
<evidence type="ECO:0000256" key="1">
    <source>
        <dbReference type="ARBA" id="ARBA00010584"/>
    </source>
</evidence>
<dbReference type="EC" id="1.2.1.11" evidence="3"/>
<dbReference type="PANTHER" id="PTHR46278:SF2">
    <property type="entry name" value="ASPARTATE-SEMIALDEHYDE DEHYDROGENASE"/>
    <property type="match status" value="1"/>
</dbReference>
<evidence type="ECO:0000313" key="4">
    <source>
        <dbReference type="Proteomes" id="UP001108027"/>
    </source>
</evidence>
<dbReference type="NCBIfam" id="NF005957">
    <property type="entry name" value="PRK08040.1"/>
    <property type="match status" value="1"/>
</dbReference>
<dbReference type="EMBL" id="JAJGNA010000007">
    <property type="protein sequence ID" value="MCC4308474.1"/>
    <property type="molecule type" value="Genomic_DNA"/>
</dbReference>
<keyword evidence="3" id="KW-0560">Oxidoreductase</keyword>
<proteinExistence type="inferred from homology"/>
<dbReference type="Gene3D" id="3.30.360.10">
    <property type="entry name" value="Dihydrodipicolinate Reductase, domain 2"/>
    <property type="match status" value="1"/>
</dbReference>
<dbReference type="PANTHER" id="PTHR46278">
    <property type="entry name" value="DEHYDROGENASE, PUTATIVE-RELATED"/>
    <property type="match status" value="1"/>
</dbReference>
<gene>
    <name evidence="3" type="ORF">LL252_07790</name>
</gene>
<dbReference type="GO" id="GO:0046983">
    <property type="term" value="F:protein dimerization activity"/>
    <property type="evidence" value="ECO:0007669"/>
    <property type="project" value="InterPro"/>
</dbReference>
<accession>A0A9Q3YM62</accession>
<name>A0A9Q3YM62_9GAMM</name>
<dbReference type="AlphaFoldDB" id="A0A9Q3YM62"/>
<protein>
    <submittedName>
        <fullName evidence="3">Aspartate-semialdehyde dehydrogenase</fullName>
        <ecNumber evidence="3">1.2.1.11</ecNumber>
    </submittedName>
</protein>
<dbReference type="InterPro" id="IPR000534">
    <property type="entry name" value="Semialdehyde_DH_NAD-bd"/>
</dbReference>
<dbReference type="PIRSF" id="PIRSF000148">
    <property type="entry name" value="ASA_dh"/>
    <property type="match status" value="1"/>
</dbReference>
<evidence type="ECO:0000313" key="3">
    <source>
        <dbReference type="EMBL" id="MCC4308474.1"/>
    </source>
</evidence>
<dbReference type="GO" id="GO:0008652">
    <property type="term" value="P:amino acid biosynthetic process"/>
    <property type="evidence" value="ECO:0007669"/>
    <property type="project" value="InterPro"/>
</dbReference>